<evidence type="ECO:0000259" key="1">
    <source>
        <dbReference type="Pfam" id="PF07007"/>
    </source>
</evidence>
<evidence type="ECO:0000313" key="3">
    <source>
        <dbReference type="Proteomes" id="UP000318055"/>
    </source>
</evidence>
<dbReference type="Gene3D" id="1.20.1270.180">
    <property type="match status" value="1"/>
</dbReference>
<feature type="domain" description="Lysozyme inhibitor LprI-like N-terminal" evidence="1">
    <location>
        <begin position="17"/>
        <end position="117"/>
    </location>
</feature>
<name>A0A518RBL5_9SPHN</name>
<accession>A0A518RBL5</accession>
<dbReference type="EMBL" id="CP042239">
    <property type="protein sequence ID" value="QDX24838.1"/>
    <property type="molecule type" value="Genomic_DNA"/>
</dbReference>
<organism evidence="2 3">
    <name type="scientific">Sphingomonas suaedae</name>
    <dbReference type="NCBI Taxonomy" id="2599297"/>
    <lineage>
        <taxon>Bacteria</taxon>
        <taxon>Pseudomonadati</taxon>
        <taxon>Pseudomonadota</taxon>
        <taxon>Alphaproteobacteria</taxon>
        <taxon>Sphingomonadales</taxon>
        <taxon>Sphingomonadaceae</taxon>
        <taxon>Sphingomonas</taxon>
    </lineage>
</organism>
<dbReference type="OrthoDB" id="7340239at2"/>
<dbReference type="KEGG" id="ssua:FPZ54_01495"/>
<gene>
    <name evidence="2" type="ORF">FPZ54_01495</name>
</gene>
<evidence type="ECO:0000313" key="2">
    <source>
        <dbReference type="EMBL" id="QDX24838.1"/>
    </source>
</evidence>
<protein>
    <submittedName>
        <fullName evidence="2">DUF1311 domain-containing protein</fullName>
    </submittedName>
</protein>
<sequence length="125" mass="14200">MILLAMIVLQTWTPPHCSDRATTGLARCARRDFVAAEELMVRELDRAIVRVRDCKPVNSTRCYNRPRALAVIRAEQNAWKAWRDAHCDVMAFSLEGTSAEGQVRDDCKTKLTVERINVVKKIGRS</sequence>
<dbReference type="RefSeq" id="WP_145844463.1">
    <property type="nucleotide sequence ID" value="NZ_CP042239.1"/>
</dbReference>
<dbReference type="AlphaFoldDB" id="A0A518RBL5"/>
<dbReference type="Pfam" id="PF07007">
    <property type="entry name" value="LprI"/>
    <property type="match status" value="1"/>
</dbReference>
<keyword evidence="3" id="KW-1185">Reference proteome</keyword>
<dbReference type="InterPro" id="IPR009739">
    <property type="entry name" value="LprI-like_N"/>
</dbReference>
<proteinExistence type="predicted"/>
<dbReference type="Proteomes" id="UP000318055">
    <property type="component" value="Chromosome"/>
</dbReference>
<reference evidence="2 3" key="1">
    <citation type="submission" date="2019-07" db="EMBL/GenBank/DDBJ databases">
        <title>Sphingomonas alkalisoli sp. nov., isolated from rhizosphere soil of Suaedae salsa.</title>
        <authorList>
            <person name="Zhang H."/>
            <person name="Xu L."/>
            <person name="Zhang J.-X."/>
            <person name="Sun J.-Q."/>
        </authorList>
    </citation>
    <scope>NUCLEOTIDE SEQUENCE [LARGE SCALE GENOMIC DNA]</scope>
    <source>
        <strain evidence="2 3">XS-10</strain>
    </source>
</reference>